<protein>
    <submittedName>
        <fullName evidence="2">Os03g0192666 protein</fullName>
    </submittedName>
</protein>
<organism evidence="2 3">
    <name type="scientific">Oryza sativa subsp. japonica</name>
    <name type="common">Rice</name>
    <dbReference type="NCBI Taxonomy" id="39947"/>
    <lineage>
        <taxon>Eukaryota</taxon>
        <taxon>Viridiplantae</taxon>
        <taxon>Streptophyta</taxon>
        <taxon>Embryophyta</taxon>
        <taxon>Tracheophyta</taxon>
        <taxon>Spermatophyta</taxon>
        <taxon>Magnoliopsida</taxon>
        <taxon>Liliopsida</taxon>
        <taxon>Poales</taxon>
        <taxon>Poaceae</taxon>
        <taxon>BOP clade</taxon>
        <taxon>Oryzoideae</taxon>
        <taxon>Oryzeae</taxon>
        <taxon>Oryzinae</taxon>
        <taxon>Oryza</taxon>
        <taxon>Oryza sativa</taxon>
    </lineage>
</organism>
<gene>
    <name evidence="2" type="ordered locus">Os03g0192666</name>
    <name evidence="2" type="ORF">OSNPB_030192666</name>
</gene>
<evidence type="ECO:0000313" key="2">
    <source>
        <dbReference type="EMBL" id="BAS82734.1"/>
    </source>
</evidence>
<reference evidence="2 3" key="2">
    <citation type="journal article" date="2013" name="Plant Cell Physiol.">
        <title>Rice Annotation Project Database (RAP-DB): an integrative and interactive database for rice genomics.</title>
        <authorList>
            <person name="Sakai H."/>
            <person name="Lee S.S."/>
            <person name="Tanaka T."/>
            <person name="Numa H."/>
            <person name="Kim J."/>
            <person name="Kawahara Y."/>
            <person name="Wakimoto H."/>
            <person name="Yang C.C."/>
            <person name="Iwamoto M."/>
            <person name="Abe T."/>
            <person name="Yamada Y."/>
            <person name="Muto A."/>
            <person name="Inokuchi H."/>
            <person name="Ikemura T."/>
            <person name="Matsumoto T."/>
            <person name="Sasaki T."/>
            <person name="Itoh T."/>
        </authorList>
    </citation>
    <scope>NUCLEOTIDE SEQUENCE [LARGE SCALE GENOMIC DNA]</scope>
    <source>
        <strain evidence="3">cv. Nipponbare</strain>
    </source>
</reference>
<proteinExistence type="predicted"/>
<accession>A0A0P0VU51</accession>
<feature type="compositionally biased region" description="Low complexity" evidence="1">
    <location>
        <begin position="1"/>
        <end position="12"/>
    </location>
</feature>
<dbReference type="AlphaFoldDB" id="A0A0P0VU51"/>
<reference evidence="3" key="1">
    <citation type="journal article" date="2005" name="Nature">
        <title>The map-based sequence of the rice genome.</title>
        <authorList>
            <consortium name="International rice genome sequencing project (IRGSP)"/>
            <person name="Matsumoto T."/>
            <person name="Wu J."/>
            <person name="Kanamori H."/>
            <person name="Katayose Y."/>
            <person name="Fujisawa M."/>
            <person name="Namiki N."/>
            <person name="Mizuno H."/>
            <person name="Yamamoto K."/>
            <person name="Antonio B.A."/>
            <person name="Baba T."/>
            <person name="Sakata K."/>
            <person name="Nagamura Y."/>
            <person name="Aoki H."/>
            <person name="Arikawa K."/>
            <person name="Arita K."/>
            <person name="Bito T."/>
            <person name="Chiden Y."/>
            <person name="Fujitsuka N."/>
            <person name="Fukunaka R."/>
            <person name="Hamada M."/>
            <person name="Harada C."/>
            <person name="Hayashi A."/>
            <person name="Hijishita S."/>
            <person name="Honda M."/>
            <person name="Hosokawa S."/>
            <person name="Ichikawa Y."/>
            <person name="Idonuma A."/>
            <person name="Iijima M."/>
            <person name="Ikeda M."/>
            <person name="Ikeno M."/>
            <person name="Ito K."/>
            <person name="Ito S."/>
            <person name="Ito T."/>
            <person name="Ito Y."/>
            <person name="Ito Y."/>
            <person name="Iwabuchi A."/>
            <person name="Kamiya K."/>
            <person name="Karasawa W."/>
            <person name="Kurita K."/>
            <person name="Katagiri S."/>
            <person name="Kikuta A."/>
            <person name="Kobayashi H."/>
            <person name="Kobayashi N."/>
            <person name="Machita K."/>
            <person name="Maehara T."/>
            <person name="Masukawa M."/>
            <person name="Mizubayashi T."/>
            <person name="Mukai Y."/>
            <person name="Nagasaki H."/>
            <person name="Nagata Y."/>
            <person name="Naito S."/>
            <person name="Nakashima M."/>
            <person name="Nakama Y."/>
            <person name="Nakamichi Y."/>
            <person name="Nakamura M."/>
            <person name="Meguro A."/>
            <person name="Negishi M."/>
            <person name="Ohta I."/>
            <person name="Ohta T."/>
            <person name="Okamoto M."/>
            <person name="Ono N."/>
            <person name="Saji S."/>
            <person name="Sakaguchi M."/>
            <person name="Sakai K."/>
            <person name="Shibata M."/>
            <person name="Shimokawa T."/>
            <person name="Song J."/>
            <person name="Takazaki Y."/>
            <person name="Terasawa K."/>
            <person name="Tsugane M."/>
            <person name="Tsuji K."/>
            <person name="Ueda S."/>
            <person name="Waki K."/>
            <person name="Yamagata H."/>
            <person name="Yamamoto M."/>
            <person name="Yamamoto S."/>
            <person name="Yamane H."/>
            <person name="Yoshiki S."/>
            <person name="Yoshihara R."/>
            <person name="Yukawa K."/>
            <person name="Zhong H."/>
            <person name="Yano M."/>
            <person name="Yuan Q."/>
            <person name="Ouyang S."/>
            <person name="Liu J."/>
            <person name="Jones K.M."/>
            <person name="Gansberger K."/>
            <person name="Moffat K."/>
            <person name="Hill J."/>
            <person name="Bera J."/>
            <person name="Fadrosh D."/>
            <person name="Jin S."/>
            <person name="Johri S."/>
            <person name="Kim M."/>
            <person name="Overton L."/>
            <person name="Reardon M."/>
            <person name="Tsitrin T."/>
            <person name="Vuong H."/>
            <person name="Weaver B."/>
            <person name="Ciecko A."/>
            <person name="Tallon L."/>
            <person name="Jackson J."/>
            <person name="Pai G."/>
            <person name="Aken S.V."/>
            <person name="Utterback T."/>
            <person name="Reidmuller S."/>
            <person name="Feldblyum T."/>
            <person name="Hsiao J."/>
            <person name="Zismann V."/>
            <person name="Iobst S."/>
            <person name="de Vazeille A.R."/>
            <person name="Buell C.R."/>
            <person name="Ying K."/>
            <person name="Li Y."/>
            <person name="Lu T."/>
            <person name="Huang Y."/>
            <person name="Zhao Q."/>
            <person name="Feng Q."/>
            <person name="Zhang L."/>
            <person name="Zhu J."/>
            <person name="Weng Q."/>
            <person name="Mu J."/>
            <person name="Lu Y."/>
            <person name="Fan D."/>
            <person name="Liu Y."/>
            <person name="Guan J."/>
            <person name="Zhang Y."/>
            <person name="Yu S."/>
            <person name="Liu X."/>
            <person name="Zhang Y."/>
            <person name="Hong G."/>
            <person name="Han B."/>
            <person name="Choisne N."/>
            <person name="Demange N."/>
            <person name="Orjeda G."/>
            <person name="Samain S."/>
            <person name="Cattolico L."/>
            <person name="Pelletier E."/>
            <person name="Couloux A."/>
            <person name="Segurens B."/>
            <person name="Wincker P."/>
            <person name="D'Hont A."/>
            <person name="Scarpelli C."/>
            <person name="Weissenbach J."/>
            <person name="Salanoubat M."/>
            <person name="Quetier F."/>
            <person name="Yu Y."/>
            <person name="Kim H.R."/>
            <person name="Rambo T."/>
            <person name="Currie J."/>
            <person name="Collura K."/>
            <person name="Luo M."/>
            <person name="Yang T."/>
            <person name="Ammiraju J.S.S."/>
            <person name="Engler F."/>
            <person name="Soderlund C."/>
            <person name="Wing R.A."/>
            <person name="Palmer L.E."/>
            <person name="de la Bastide M."/>
            <person name="Spiegel L."/>
            <person name="Nascimento L."/>
            <person name="Zutavern T."/>
            <person name="O'Shaughnessy A."/>
            <person name="Dike S."/>
            <person name="Dedhia N."/>
            <person name="Preston R."/>
            <person name="Balija V."/>
            <person name="McCombie W.R."/>
            <person name="Chow T."/>
            <person name="Chen H."/>
            <person name="Chung M."/>
            <person name="Chen C."/>
            <person name="Shaw J."/>
            <person name="Wu H."/>
            <person name="Hsiao K."/>
            <person name="Chao Y."/>
            <person name="Chu M."/>
            <person name="Cheng C."/>
            <person name="Hour A."/>
            <person name="Lee P."/>
            <person name="Lin S."/>
            <person name="Lin Y."/>
            <person name="Liou J."/>
            <person name="Liu S."/>
            <person name="Hsing Y."/>
            <person name="Raghuvanshi S."/>
            <person name="Mohanty A."/>
            <person name="Bharti A.K."/>
            <person name="Gaur A."/>
            <person name="Gupta V."/>
            <person name="Kumar D."/>
            <person name="Ravi V."/>
            <person name="Vij S."/>
            <person name="Kapur A."/>
            <person name="Khurana P."/>
            <person name="Khurana P."/>
            <person name="Khurana J.P."/>
            <person name="Tyagi A.K."/>
            <person name="Gaikwad K."/>
            <person name="Singh A."/>
            <person name="Dalal V."/>
            <person name="Srivastava S."/>
            <person name="Dixit A."/>
            <person name="Pal A.K."/>
            <person name="Ghazi I.A."/>
            <person name="Yadav M."/>
            <person name="Pandit A."/>
            <person name="Bhargava A."/>
            <person name="Sureshbabu K."/>
            <person name="Batra K."/>
            <person name="Sharma T.R."/>
            <person name="Mohapatra T."/>
            <person name="Singh N.K."/>
            <person name="Messing J."/>
            <person name="Nelson A.B."/>
            <person name="Fuks G."/>
            <person name="Kavchok S."/>
            <person name="Keizer G."/>
            <person name="Linton E."/>
            <person name="Llaca V."/>
            <person name="Song R."/>
            <person name="Tanyolac B."/>
            <person name="Young S."/>
            <person name="Ho-Il K."/>
            <person name="Hahn J.H."/>
            <person name="Sangsakoo G."/>
            <person name="Vanavichit A."/>
            <person name="de Mattos Luiz.A.T."/>
            <person name="Zimmer P.D."/>
            <person name="Malone G."/>
            <person name="Dellagostin O."/>
            <person name="de Oliveira A.C."/>
            <person name="Bevan M."/>
            <person name="Bancroft I."/>
            <person name="Minx P."/>
            <person name="Cordum H."/>
            <person name="Wilson R."/>
            <person name="Cheng Z."/>
            <person name="Jin W."/>
            <person name="Jiang J."/>
            <person name="Leong S.A."/>
            <person name="Iwama H."/>
            <person name="Gojobori T."/>
            <person name="Itoh T."/>
            <person name="Niimura Y."/>
            <person name="Fujii Y."/>
            <person name="Habara T."/>
            <person name="Sakai H."/>
            <person name="Sato Y."/>
            <person name="Wilson G."/>
            <person name="Kumar K."/>
            <person name="McCouch S."/>
            <person name="Juretic N."/>
            <person name="Hoen D."/>
            <person name="Wright S."/>
            <person name="Bruskiewich R."/>
            <person name="Bureau T."/>
            <person name="Miyao A."/>
            <person name="Hirochika H."/>
            <person name="Nishikawa T."/>
            <person name="Kadowaki K."/>
            <person name="Sugiura M."/>
            <person name="Burr B."/>
            <person name="Sasaki T."/>
        </authorList>
    </citation>
    <scope>NUCLEOTIDE SEQUENCE [LARGE SCALE GENOMIC DNA]</scope>
    <source>
        <strain evidence="3">cv. Nipponbare</strain>
    </source>
</reference>
<dbReference type="PaxDb" id="39947-A0A0P0VU51"/>
<dbReference type="Proteomes" id="UP000059680">
    <property type="component" value="Chromosome 3"/>
</dbReference>
<feature type="region of interest" description="Disordered" evidence="1">
    <location>
        <begin position="1"/>
        <end position="100"/>
    </location>
</feature>
<sequence>MGMVAAANGKAATARRRRPRESTSRRWGQRQRRSVAAGSRRRQRQPRGRLATVQTTATAASDLDNDGGAPAWVQDARRRALRRRLPNNPATAPSLPPAAA</sequence>
<dbReference type="EMBL" id="AP014959">
    <property type="protein sequence ID" value="BAS82734.1"/>
    <property type="molecule type" value="Genomic_DNA"/>
</dbReference>
<name>A0A0P0VU51_ORYSJ</name>
<keyword evidence="3" id="KW-1185">Reference proteome</keyword>
<dbReference type="InParanoid" id="A0A0P0VU51"/>
<reference evidence="2 3" key="3">
    <citation type="journal article" date="2013" name="Rice">
        <title>Improvement of the Oryza sativa Nipponbare reference genome using next generation sequence and optical map data.</title>
        <authorList>
            <person name="Kawahara Y."/>
            <person name="de la Bastide M."/>
            <person name="Hamilton J.P."/>
            <person name="Kanamori H."/>
            <person name="McCombie W.R."/>
            <person name="Ouyang S."/>
            <person name="Schwartz D.C."/>
            <person name="Tanaka T."/>
            <person name="Wu J."/>
            <person name="Zhou S."/>
            <person name="Childs K.L."/>
            <person name="Davidson R.M."/>
            <person name="Lin H."/>
            <person name="Quesada-Ocampo L."/>
            <person name="Vaillancourt B."/>
            <person name="Sakai H."/>
            <person name="Lee S.S."/>
            <person name="Kim J."/>
            <person name="Numa H."/>
            <person name="Itoh T."/>
            <person name="Buell C.R."/>
            <person name="Matsumoto T."/>
        </authorList>
    </citation>
    <scope>NUCLEOTIDE SEQUENCE [LARGE SCALE GENOMIC DNA]</scope>
    <source>
        <strain evidence="3">cv. Nipponbare</strain>
    </source>
</reference>
<feature type="compositionally biased region" description="Basic residues" evidence="1">
    <location>
        <begin position="27"/>
        <end position="47"/>
    </location>
</feature>
<evidence type="ECO:0000313" key="3">
    <source>
        <dbReference type="Proteomes" id="UP000059680"/>
    </source>
</evidence>
<evidence type="ECO:0000256" key="1">
    <source>
        <dbReference type="SAM" id="MobiDB-lite"/>
    </source>
</evidence>